<dbReference type="PATRIC" id="fig|1263870.3.peg.1380"/>
<proteinExistence type="predicted"/>
<comment type="caution">
    <text evidence="1">The sequence shown here is derived from an EMBL/GenBank/DDBJ whole genome shotgun (WGS) entry which is preliminary data.</text>
</comment>
<protein>
    <submittedName>
        <fullName evidence="1">Uncharacterized protein</fullName>
    </submittedName>
</protein>
<gene>
    <name evidence="1" type="ORF">RSSM_01280</name>
</gene>
<dbReference type="EMBL" id="ANOH01000097">
    <property type="protein sequence ID" value="EMI57293.1"/>
    <property type="molecule type" value="Genomic_DNA"/>
</dbReference>
<evidence type="ECO:0000313" key="2">
    <source>
        <dbReference type="Proteomes" id="UP000011885"/>
    </source>
</evidence>
<sequence>MVAILSVAILSVAILRGAKLGMSFGGPLESPKVLAIFATDPFVASG</sequence>
<dbReference type="AlphaFoldDB" id="M5UMR4"/>
<keyword evidence="2" id="KW-1185">Reference proteome</keyword>
<organism evidence="1 2">
    <name type="scientific">Rhodopirellula sallentina SM41</name>
    <dbReference type="NCBI Taxonomy" id="1263870"/>
    <lineage>
        <taxon>Bacteria</taxon>
        <taxon>Pseudomonadati</taxon>
        <taxon>Planctomycetota</taxon>
        <taxon>Planctomycetia</taxon>
        <taxon>Pirellulales</taxon>
        <taxon>Pirellulaceae</taxon>
        <taxon>Rhodopirellula</taxon>
    </lineage>
</organism>
<dbReference type="Proteomes" id="UP000011885">
    <property type="component" value="Unassembled WGS sequence"/>
</dbReference>
<reference evidence="1 2" key="1">
    <citation type="journal article" date="2013" name="Mar. Genomics">
        <title>Expression of sulfatases in Rhodopirellula baltica and the diversity of sulfatases in the genus Rhodopirellula.</title>
        <authorList>
            <person name="Wegner C.E."/>
            <person name="Richter-Heitmann T."/>
            <person name="Klindworth A."/>
            <person name="Klockow C."/>
            <person name="Richter M."/>
            <person name="Achstetter T."/>
            <person name="Glockner F.O."/>
            <person name="Harder J."/>
        </authorList>
    </citation>
    <scope>NUCLEOTIDE SEQUENCE [LARGE SCALE GENOMIC DNA]</scope>
    <source>
        <strain evidence="1 2">SM41</strain>
    </source>
</reference>
<name>M5UMR4_9BACT</name>
<evidence type="ECO:0000313" key="1">
    <source>
        <dbReference type="EMBL" id="EMI57293.1"/>
    </source>
</evidence>
<accession>M5UMR4</accession>